<dbReference type="GO" id="GO:0008235">
    <property type="term" value="F:metalloexopeptidase activity"/>
    <property type="evidence" value="ECO:0007669"/>
    <property type="project" value="InterPro"/>
</dbReference>
<dbReference type="InterPro" id="IPR007484">
    <property type="entry name" value="Peptidase_M28"/>
</dbReference>
<dbReference type="Proteomes" id="UP000324974">
    <property type="component" value="Chromosome"/>
</dbReference>
<dbReference type="InterPro" id="IPR003137">
    <property type="entry name" value="PA_domain"/>
</dbReference>
<dbReference type="Gene3D" id="2.30.42.10">
    <property type="match status" value="1"/>
</dbReference>
<dbReference type="PROSITE" id="PS50106">
    <property type="entry name" value="PDZ"/>
    <property type="match status" value="1"/>
</dbReference>
<dbReference type="Pfam" id="PF04389">
    <property type="entry name" value="Peptidase_M28"/>
    <property type="match status" value="1"/>
</dbReference>
<dbReference type="InterPro" id="IPR046450">
    <property type="entry name" value="PA_dom_sf"/>
</dbReference>
<dbReference type="Gene3D" id="3.50.30.30">
    <property type="match status" value="1"/>
</dbReference>
<evidence type="ECO:0000313" key="4">
    <source>
        <dbReference type="Proteomes" id="UP000324974"/>
    </source>
</evidence>
<dbReference type="InterPro" id="IPR036034">
    <property type="entry name" value="PDZ_sf"/>
</dbReference>
<keyword evidence="4" id="KW-1185">Reference proteome</keyword>
<sequence length="616" mass="66100">MKRLLACLSLMGAASVCPAVTPEESLARMKKDIGYLAGPECNGRSIGGDGINKAADKIVEVFKGARIQPGNKDSYFQPFTVTGRAQLGTPNKVTLTEKGKDGVEWKFNDEYAILGTSASGKGGGELVFLGYGLSVNTDKLKYDDYAGQDVKGKVVVVLRKTPKAEQKDTPFVGDLANSAALVAKVELAEKNGAAGIVFVNDRTGAKPDDPLMDLRRSGGTPAKIPVLQVKRVVLEKFLAAQDKKLADVETAIDKEMKPVSVPLKGYSIATELTINRDPIACKNVVGVLPGSGPLADETIVIGAHYDHLGTSSQGSLAGRAGEGQVHFGADDNASGTTSLLELARRFGEMQNRFGRRIVFIAFSGEERGLLGSMHYAKEPLVPLDKTVFMLNLDMVGRAATIEEGGKKKFRVVASGVGTSDGFDKLVDTVNKRFDFKILKTPGGTGPSDHQSFYQKNVPVLFIHTGTHKDYHRPTDTPDKIEMVGMEKIVEFCEIIAAHLATVPERPNYLTTTGRWSDPTDTSARNMAKMPRLGVMPGNYEEEGKGVLVEDVLKEGAAEAAGVKAGDFIIDIAGKPVKNIDDYMAALAAQKAGVEIEITVMRMKEKKALKITPKPGT</sequence>
<dbReference type="AlphaFoldDB" id="A0A5C1A800"/>
<dbReference type="RefSeq" id="WP_149108277.1">
    <property type="nucleotide sequence ID" value="NZ_CP042425.1"/>
</dbReference>
<accession>A0A5C1A800</accession>
<gene>
    <name evidence="3" type="ORF">PX52LOC_00152</name>
</gene>
<evidence type="ECO:0000313" key="3">
    <source>
        <dbReference type="EMBL" id="QEL13298.1"/>
    </source>
</evidence>
<dbReference type="SUPFAM" id="SSF50156">
    <property type="entry name" value="PDZ domain-like"/>
    <property type="match status" value="1"/>
</dbReference>
<dbReference type="SUPFAM" id="SSF52025">
    <property type="entry name" value="PA domain"/>
    <property type="match status" value="1"/>
</dbReference>
<feature type="domain" description="PDZ" evidence="2">
    <location>
        <begin position="532"/>
        <end position="603"/>
    </location>
</feature>
<dbReference type="EMBL" id="CP042425">
    <property type="protein sequence ID" value="QEL13298.1"/>
    <property type="molecule type" value="Genomic_DNA"/>
</dbReference>
<dbReference type="Gene3D" id="3.40.630.10">
    <property type="entry name" value="Zn peptidases"/>
    <property type="match status" value="1"/>
</dbReference>
<evidence type="ECO:0000259" key="2">
    <source>
        <dbReference type="PROSITE" id="PS50106"/>
    </source>
</evidence>
<dbReference type="Pfam" id="PF13180">
    <property type="entry name" value="PDZ_2"/>
    <property type="match status" value="1"/>
</dbReference>
<organism evidence="3 4">
    <name type="scientific">Limnoglobus roseus</name>
    <dbReference type="NCBI Taxonomy" id="2598579"/>
    <lineage>
        <taxon>Bacteria</taxon>
        <taxon>Pseudomonadati</taxon>
        <taxon>Planctomycetota</taxon>
        <taxon>Planctomycetia</taxon>
        <taxon>Gemmatales</taxon>
        <taxon>Gemmataceae</taxon>
        <taxon>Limnoglobus</taxon>
    </lineage>
</organism>
<evidence type="ECO:0000256" key="1">
    <source>
        <dbReference type="SAM" id="SignalP"/>
    </source>
</evidence>
<proteinExistence type="predicted"/>
<dbReference type="KEGG" id="lrs:PX52LOC_00152"/>
<name>A0A5C1A800_9BACT</name>
<dbReference type="Pfam" id="PF02225">
    <property type="entry name" value="PA"/>
    <property type="match status" value="1"/>
</dbReference>
<dbReference type="GO" id="GO:0006508">
    <property type="term" value="P:proteolysis"/>
    <property type="evidence" value="ECO:0007669"/>
    <property type="project" value="InterPro"/>
</dbReference>
<dbReference type="InterPro" id="IPR045175">
    <property type="entry name" value="M28_fam"/>
</dbReference>
<dbReference type="PANTHER" id="PTHR12147">
    <property type="entry name" value="METALLOPEPTIDASE M28 FAMILY MEMBER"/>
    <property type="match status" value="1"/>
</dbReference>
<protein>
    <submittedName>
        <fullName evidence="3">PDZ domain-containing protein</fullName>
    </submittedName>
</protein>
<feature type="signal peptide" evidence="1">
    <location>
        <begin position="1"/>
        <end position="19"/>
    </location>
</feature>
<dbReference type="InterPro" id="IPR001478">
    <property type="entry name" value="PDZ"/>
</dbReference>
<dbReference type="SMART" id="SM00228">
    <property type="entry name" value="PDZ"/>
    <property type="match status" value="1"/>
</dbReference>
<dbReference type="OrthoDB" id="9762302at2"/>
<keyword evidence="1" id="KW-0732">Signal</keyword>
<reference evidence="4" key="1">
    <citation type="submission" date="2019-08" db="EMBL/GenBank/DDBJ databases">
        <title>Limnoglobus roseus gen. nov., sp. nov., a novel freshwater planctomycete with a giant genome from the family Gemmataceae.</title>
        <authorList>
            <person name="Kulichevskaya I.S."/>
            <person name="Naumoff D.G."/>
            <person name="Miroshnikov K."/>
            <person name="Ivanova A."/>
            <person name="Philippov D.A."/>
            <person name="Hakobyan A."/>
            <person name="Rijpstra I.C."/>
            <person name="Sinninghe Damste J.S."/>
            <person name="Liesack W."/>
            <person name="Dedysh S.N."/>
        </authorList>
    </citation>
    <scope>NUCLEOTIDE SEQUENCE [LARGE SCALE GENOMIC DNA]</scope>
    <source>
        <strain evidence="4">PX52</strain>
    </source>
</reference>
<feature type="chain" id="PRO_5022943670" evidence="1">
    <location>
        <begin position="20"/>
        <end position="616"/>
    </location>
</feature>
<dbReference type="PANTHER" id="PTHR12147:SF26">
    <property type="entry name" value="PEPTIDASE M28 DOMAIN-CONTAINING PROTEIN"/>
    <property type="match status" value="1"/>
</dbReference>
<dbReference type="SUPFAM" id="SSF53187">
    <property type="entry name" value="Zn-dependent exopeptidases"/>
    <property type="match status" value="1"/>
</dbReference>